<proteinExistence type="predicted"/>
<name>A0AC60NYR6_IXOPE</name>
<protein>
    <submittedName>
        <fullName evidence="1">Uncharacterized protein</fullName>
    </submittedName>
</protein>
<evidence type="ECO:0000313" key="1">
    <source>
        <dbReference type="EMBL" id="KAG0412232.1"/>
    </source>
</evidence>
<sequence>MKKEVMSSALSRMEPNKLKAVVAMLTAAVNDYLNKVNLLLQTAQRQRRLLQLLAALRQRRKAKAVPPMRQPVNCCPSVRNLLLDYLHNERLPFERHFRVGRATFRRICAIFSRPRASGWTRELELLIFLHWLGMGASYRAIAGTFGIPRSTIHNVVYRYVNNLVDHLTLLIHPPRTDAKLREVGDGFADLCSSEAFARAGGVIDTCCITPSSGDTPVLMQALCDSRGRFLDFSVGYPPSMEPSEVFRASPLFEKGDYPPPGYFLIGGEGYPCLSSPVAVMPPFHKPLQDEAEVSFNAVCNRALTVLHDALGQMTSRWKLVFERRLTALRQRTIKVVAICAMIHNICVDEGDTWNDADDADDGGFGMEFEPAGDFSWCVPGDEEKDDEGGVMGREALAQLVLSETSSSRVHLEHDYCGPEEEEQYVEVHCLDEAPQQQGVVEVAQQPEEETVMDHDYLVAAEECVT</sequence>
<evidence type="ECO:0000313" key="2">
    <source>
        <dbReference type="Proteomes" id="UP000805193"/>
    </source>
</evidence>
<organism evidence="1 2">
    <name type="scientific">Ixodes persulcatus</name>
    <name type="common">Taiga tick</name>
    <dbReference type="NCBI Taxonomy" id="34615"/>
    <lineage>
        <taxon>Eukaryota</taxon>
        <taxon>Metazoa</taxon>
        <taxon>Ecdysozoa</taxon>
        <taxon>Arthropoda</taxon>
        <taxon>Chelicerata</taxon>
        <taxon>Arachnida</taxon>
        <taxon>Acari</taxon>
        <taxon>Parasitiformes</taxon>
        <taxon>Ixodida</taxon>
        <taxon>Ixodoidea</taxon>
        <taxon>Ixodidae</taxon>
        <taxon>Ixodinae</taxon>
        <taxon>Ixodes</taxon>
    </lineage>
</organism>
<reference evidence="1 2" key="1">
    <citation type="journal article" date="2020" name="Cell">
        <title>Large-Scale Comparative Analyses of Tick Genomes Elucidate Their Genetic Diversity and Vector Capacities.</title>
        <authorList>
            <consortium name="Tick Genome and Microbiome Consortium (TIGMIC)"/>
            <person name="Jia N."/>
            <person name="Wang J."/>
            <person name="Shi W."/>
            <person name="Du L."/>
            <person name="Sun Y."/>
            <person name="Zhan W."/>
            <person name="Jiang J.F."/>
            <person name="Wang Q."/>
            <person name="Zhang B."/>
            <person name="Ji P."/>
            <person name="Bell-Sakyi L."/>
            <person name="Cui X.M."/>
            <person name="Yuan T.T."/>
            <person name="Jiang B.G."/>
            <person name="Yang W.F."/>
            <person name="Lam T.T."/>
            <person name="Chang Q.C."/>
            <person name="Ding S.J."/>
            <person name="Wang X.J."/>
            <person name="Zhu J.G."/>
            <person name="Ruan X.D."/>
            <person name="Zhao L."/>
            <person name="Wei J.T."/>
            <person name="Ye R.Z."/>
            <person name="Que T.C."/>
            <person name="Du C.H."/>
            <person name="Zhou Y.H."/>
            <person name="Cheng J.X."/>
            <person name="Dai P.F."/>
            <person name="Guo W.B."/>
            <person name="Han X.H."/>
            <person name="Huang E.J."/>
            <person name="Li L.F."/>
            <person name="Wei W."/>
            <person name="Gao Y.C."/>
            <person name="Liu J.Z."/>
            <person name="Shao H.Z."/>
            <person name="Wang X."/>
            <person name="Wang C.C."/>
            <person name="Yang T.C."/>
            <person name="Huo Q.B."/>
            <person name="Li W."/>
            <person name="Chen H.Y."/>
            <person name="Chen S.E."/>
            <person name="Zhou L.G."/>
            <person name="Ni X.B."/>
            <person name="Tian J.H."/>
            <person name="Sheng Y."/>
            <person name="Liu T."/>
            <person name="Pan Y.S."/>
            <person name="Xia L.Y."/>
            <person name="Li J."/>
            <person name="Zhao F."/>
            <person name="Cao W.C."/>
        </authorList>
    </citation>
    <scope>NUCLEOTIDE SEQUENCE [LARGE SCALE GENOMIC DNA]</scope>
    <source>
        <strain evidence="1">Iper-2018</strain>
    </source>
</reference>
<accession>A0AC60NYR6</accession>
<dbReference type="EMBL" id="JABSTQ010011365">
    <property type="protein sequence ID" value="KAG0412232.1"/>
    <property type="molecule type" value="Genomic_DNA"/>
</dbReference>
<gene>
    <name evidence="1" type="ORF">HPB47_010649</name>
</gene>
<keyword evidence="2" id="KW-1185">Reference proteome</keyword>
<comment type="caution">
    <text evidence="1">The sequence shown here is derived from an EMBL/GenBank/DDBJ whole genome shotgun (WGS) entry which is preliminary data.</text>
</comment>
<dbReference type="Proteomes" id="UP000805193">
    <property type="component" value="Unassembled WGS sequence"/>
</dbReference>